<keyword evidence="5 8" id="KW-1133">Transmembrane helix</keyword>
<protein>
    <submittedName>
        <fullName evidence="9">Uncharacterized protein</fullName>
    </submittedName>
</protein>
<keyword evidence="6" id="KW-0443">Lipid metabolism</keyword>
<keyword evidence="10" id="KW-1185">Reference proteome</keyword>
<evidence type="ECO:0000313" key="9">
    <source>
        <dbReference type="EMBL" id="CCE63207.1"/>
    </source>
</evidence>
<dbReference type="GO" id="GO:0005788">
    <property type="term" value="C:endoplasmic reticulum lumen"/>
    <property type="evidence" value="ECO:0007669"/>
    <property type="project" value="EnsemblFungi"/>
</dbReference>
<dbReference type="STRING" id="1071381.G8BTH9"/>
<dbReference type="InterPro" id="IPR019388">
    <property type="entry name" value="FIT"/>
</dbReference>
<evidence type="ECO:0000256" key="7">
    <source>
        <dbReference type="ARBA" id="ARBA00023136"/>
    </source>
</evidence>
<dbReference type="Proteomes" id="UP000005666">
    <property type="component" value="Chromosome 5"/>
</dbReference>
<evidence type="ECO:0000256" key="1">
    <source>
        <dbReference type="ARBA" id="ARBA00004477"/>
    </source>
</evidence>
<dbReference type="RefSeq" id="XP_003685641.1">
    <property type="nucleotide sequence ID" value="XM_003685593.1"/>
</dbReference>
<keyword evidence="2 8" id="KW-0812">Transmembrane</keyword>
<dbReference type="OrthoDB" id="5579088at2759"/>
<dbReference type="GO" id="GO:0008654">
    <property type="term" value="P:phospholipid biosynthetic process"/>
    <property type="evidence" value="ECO:0007669"/>
    <property type="project" value="EnsemblFungi"/>
</dbReference>
<feature type="transmembrane region" description="Helical" evidence="8">
    <location>
        <begin position="59"/>
        <end position="82"/>
    </location>
</feature>
<dbReference type="PANTHER" id="PTHR23129">
    <property type="entry name" value="ACYL-COENZYME A DIPHOSPHATASE FITM2"/>
    <property type="match status" value="1"/>
</dbReference>
<dbReference type="GO" id="GO:0010945">
    <property type="term" value="F:coenzyme A diphosphatase activity"/>
    <property type="evidence" value="ECO:0007669"/>
    <property type="project" value="InterPro"/>
</dbReference>
<reference evidence="9 10" key="1">
    <citation type="journal article" date="2011" name="Proc. Natl. Acad. Sci. U.S.A.">
        <title>Evolutionary erosion of yeast sex chromosomes by mating-type switching accidents.</title>
        <authorList>
            <person name="Gordon J.L."/>
            <person name="Armisen D."/>
            <person name="Proux-Wera E."/>
            <person name="Oheigeartaigh S.S."/>
            <person name="Byrne K.P."/>
            <person name="Wolfe K.H."/>
        </authorList>
    </citation>
    <scope>NUCLEOTIDE SEQUENCE [LARGE SCALE GENOMIC DNA]</scope>
    <source>
        <strain evidence="10">ATCC 24235 / CBS 4417 / NBRC 1672 / NRRL Y-8282 / UCD 70-5</strain>
    </source>
</reference>
<evidence type="ECO:0000256" key="8">
    <source>
        <dbReference type="SAM" id="Phobius"/>
    </source>
</evidence>
<dbReference type="GeneID" id="11531153"/>
<evidence type="ECO:0000256" key="5">
    <source>
        <dbReference type="ARBA" id="ARBA00022989"/>
    </source>
</evidence>
<dbReference type="HOGENOM" id="CLU_086757_0_0_1"/>
<evidence type="ECO:0000256" key="6">
    <source>
        <dbReference type="ARBA" id="ARBA00023098"/>
    </source>
</evidence>
<accession>G8BTH9</accession>
<dbReference type="GO" id="GO:0140042">
    <property type="term" value="P:lipid droplet formation"/>
    <property type="evidence" value="ECO:0007669"/>
    <property type="project" value="EnsemblFungi"/>
</dbReference>
<keyword evidence="4" id="KW-0256">Endoplasmic reticulum</keyword>
<organism evidence="9 10">
    <name type="scientific">Tetrapisispora phaffii (strain ATCC 24235 / CBS 4417 / NBRC 1672 / NRRL Y-8282 / UCD 70-5)</name>
    <name type="common">Yeast</name>
    <name type="synonym">Fabospora phaffii</name>
    <dbReference type="NCBI Taxonomy" id="1071381"/>
    <lineage>
        <taxon>Eukaryota</taxon>
        <taxon>Fungi</taxon>
        <taxon>Dikarya</taxon>
        <taxon>Ascomycota</taxon>
        <taxon>Saccharomycotina</taxon>
        <taxon>Saccharomycetes</taxon>
        <taxon>Saccharomycetales</taxon>
        <taxon>Saccharomycetaceae</taxon>
        <taxon>Tetrapisispora</taxon>
    </lineage>
</organism>
<comment type="subcellular location">
    <subcellularLocation>
        <location evidence="1">Endoplasmic reticulum membrane</location>
        <topology evidence="1">Multi-pass membrane protein</topology>
    </subcellularLocation>
</comment>
<evidence type="ECO:0000256" key="3">
    <source>
        <dbReference type="ARBA" id="ARBA00022801"/>
    </source>
</evidence>
<gene>
    <name evidence="9" type="primary">TPHA0E01130</name>
    <name evidence="9" type="ordered locus">TPHA_0E01130</name>
</gene>
<keyword evidence="3" id="KW-0378">Hydrolase</keyword>
<feature type="transmembrane region" description="Helical" evidence="8">
    <location>
        <begin position="247"/>
        <end position="265"/>
    </location>
</feature>
<feature type="transmembrane region" description="Helical" evidence="8">
    <location>
        <begin position="178"/>
        <end position="200"/>
    </location>
</feature>
<keyword evidence="7 8" id="KW-0472">Membrane</keyword>
<dbReference type="OMA" id="LILWCEL"/>
<dbReference type="GO" id="GO:0005789">
    <property type="term" value="C:endoplasmic reticulum membrane"/>
    <property type="evidence" value="ECO:0007669"/>
    <property type="project" value="UniProtKB-SubCell"/>
</dbReference>
<dbReference type="eggNOG" id="KOG3750">
    <property type="taxonomic scope" value="Eukaryota"/>
</dbReference>
<feature type="transmembrane region" description="Helical" evidence="8">
    <location>
        <begin position="16"/>
        <end position="39"/>
    </location>
</feature>
<name>G8BTH9_TETPH</name>
<feature type="transmembrane region" description="Helical" evidence="8">
    <location>
        <begin position="128"/>
        <end position="148"/>
    </location>
</feature>
<dbReference type="KEGG" id="tpf:TPHA_0E01130"/>
<evidence type="ECO:0000256" key="4">
    <source>
        <dbReference type="ARBA" id="ARBA00022824"/>
    </source>
</evidence>
<dbReference type="AlphaFoldDB" id="G8BTH9"/>
<sequence>MQHAIEKLRHLQKNHFPLFAISISYIFVLLFGEFLHLILGTETLEYHKTSFYFLNSKNTINQIFAYNGNLVWFLLFCLVFYLHLHFETVNSKELLPTSADVPVGLHSRVCQYTQRANYYLFKQYFFKYCVKSASLFVIFFAIDTLFVLSGGSCDDGSGTTFSETCRSNKGKWEGGFDISGHFCFLITISLILWCELYKLHKRMESESFEVELNVVFTVMIGLIVGVIMVWFGLLWITAIYYHTFFEKVLGCMLGFVTPLLMYYTIPSNEFLNGLLYK</sequence>
<evidence type="ECO:0000313" key="10">
    <source>
        <dbReference type="Proteomes" id="UP000005666"/>
    </source>
</evidence>
<dbReference type="Pfam" id="PF10261">
    <property type="entry name" value="FIT"/>
    <property type="match status" value="1"/>
</dbReference>
<dbReference type="PANTHER" id="PTHR23129:SF0">
    <property type="entry name" value="ACYL-COENZYME A DIPHOSPHATASE FITM2"/>
    <property type="match status" value="1"/>
</dbReference>
<evidence type="ECO:0000256" key="2">
    <source>
        <dbReference type="ARBA" id="ARBA00022692"/>
    </source>
</evidence>
<dbReference type="EMBL" id="HE612860">
    <property type="protein sequence ID" value="CCE63207.1"/>
    <property type="molecule type" value="Genomic_DNA"/>
</dbReference>
<proteinExistence type="predicted"/>
<feature type="transmembrane region" description="Helical" evidence="8">
    <location>
        <begin position="212"/>
        <end position="241"/>
    </location>
</feature>